<protein>
    <submittedName>
        <fullName evidence="1">Uncharacterized protein</fullName>
    </submittedName>
</protein>
<accession>A0A427UPI0</accession>
<name>A0A427UPI0_ACIJO</name>
<dbReference type="Proteomes" id="UP000277537">
    <property type="component" value="Unassembled WGS sequence"/>
</dbReference>
<sequence>MSNLQRINIVDKLKNRLVAHFDLNDVDGNSLEIAQKTKNWTNFQFPPKLQLKDIELNLKHGRVYIDEHGDEYTVTLVDLE</sequence>
<dbReference type="EMBL" id="RHXE01000022">
    <property type="protein sequence ID" value="RSE22412.1"/>
    <property type="molecule type" value="Genomic_DNA"/>
</dbReference>
<organism evidence="1 2">
    <name type="scientific">Acinetobacter johnsonii</name>
    <dbReference type="NCBI Taxonomy" id="40214"/>
    <lineage>
        <taxon>Bacteria</taxon>
        <taxon>Pseudomonadati</taxon>
        <taxon>Pseudomonadota</taxon>
        <taxon>Gammaproteobacteria</taxon>
        <taxon>Moraxellales</taxon>
        <taxon>Moraxellaceae</taxon>
        <taxon>Acinetobacter</taxon>
    </lineage>
</organism>
<gene>
    <name evidence="1" type="ORF">EGT73_10510</name>
</gene>
<proteinExistence type="predicted"/>
<evidence type="ECO:0000313" key="1">
    <source>
        <dbReference type="EMBL" id="RSE22412.1"/>
    </source>
</evidence>
<reference evidence="1 2" key="1">
    <citation type="submission" date="2018-10" db="EMBL/GenBank/DDBJ databases">
        <title>Transmission dynamics of multidrug resistant bacteria on intensive care unit surfaces.</title>
        <authorList>
            <person name="D'Souza A.W."/>
            <person name="Potter R.F."/>
            <person name="Wallace M."/>
            <person name="Shupe A."/>
            <person name="Patel S."/>
            <person name="Sun S."/>
            <person name="Gul D."/>
            <person name="Kwon J.H."/>
            <person name="Andleeb S."/>
            <person name="Burnham C.-A.D."/>
            <person name="Dantas G."/>
        </authorList>
    </citation>
    <scope>NUCLEOTIDE SEQUENCE [LARGE SCALE GENOMIC DNA]</scope>
    <source>
        <strain evidence="1 2">AJ_385</strain>
    </source>
</reference>
<evidence type="ECO:0000313" key="2">
    <source>
        <dbReference type="Proteomes" id="UP000277537"/>
    </source>
</evidence>
<comment type="caution">
    <text evidence="1">The sequence shown here is derived from an EMBL/GenBank/DDBJ whole genome shotgun (WGS) entry which is preliminary data.</text>
</comment>
<dbReference type="RefSeq" id="WP_125274240.1">
    <property type="nucleotide sequence ID" value="NZ_RHXE01000022.1"/>
</dbReference>
<dbReference type="AlphaFoldDB" id="A0A427UPI0"/>